<evidence type="ECO:0000256" key="7">
    <source>
        <dbReference type="RuleBase" id="RU364112"/>
    </source>
</evidence>
<evidence type="ECO:0000256" key="6">
    <source>
        <dbReference type="ARBA" id="ARBA00023004"/>
    </source>
</evidence>
<feature type="domain" description="CcmH/CycL/Ccl2/NrfF N-terminal" evidence="9">
    <location>
        <begin position="8"/>
        <end position="140"/>
    </location>
</feature>
<organism evidence="10 11">
    <name type="scientific">Lysobacter capsici AZ78</name>
    <dbReference type="NCBI Taxonomy" id="1444315"/>
    <lineage>
        <taxon>Bacteria</taxon>
        <taxon>Pseudomonadati</taxon>
        <taxon>Pseudomonadota</taxon>
        <taxon>Gammaproteobacteria</taxon>
        <taxon>Lysobacterales</taxon>
        <taxon>Lysobacteraceae</taxon>
        <taxon>Lysobacter</taxon>
    </lineage>
</organism>
<name>A0A108U5Z6_9GAMM</name>
<dbReference type="PANTHER" id="PTHR47870">
    <property type="entry name" value="CYTOCHROME C-TYPE BIOGENESIS PROTEIN CCMH"/>
    <property type="match status" value="1"/>
</dbReference>
<evidence type="ECO:0000313" key="11">
    <source>
        <dbReference type="Proteomes" id="UP000023435"/>
    </source>
</evidence>
<evidence type="ECO:0000259" key="9">
    <source>
        <dbReference type="Pfam" id="PF03918"/>
    </source>
</evidence>
<dbReference type="PANTHER" id="PTHR47870:SF1">
    <property type="entry name" value="CYTOCHROME C-TYPE BIOGENESIS PROTEIN CCMH"/>
    <property type="match status" value="1"/>
</dbReference>
<dbReference type="Gene3D" id="1.10.8.640">
    <property type="entry name" value="Cytochrome C biogenesis protein"/>
    <property type="match status" value="1"/>
</dbReference>
<evidence type="ECO:0000256" key="8">
    <source>
        <dbReference type="SAM" id="MobiDB-lite"/>
    </source>
</evidence>
<evidence type="ECO:0000256" key="4">
    <source>
        <dbReference type="ARBA" id="ARBA00022729"/>
    </source>
</evidence>
<keyword evidence="4 7" id="KW-0732">Signal</keyword>
<dbReference type="EMBL" id="JAJA02000001">
    <property type="protein sequence ID" value="KWS03177.1"/>
    <property type="molecule type" value="Genomic_DNA"/>
</dbReference>
<keyword evidence="11" id="KW-1185">Reference proteome</keyword>
<dbReference type="InterPro" id="IPR005616">
    <property type="entry name" value="CcmH/CycL/Ccl2/NrfF_N"/>
</dbReference>
<protein>
    <recommendedName>
        <fullName evidence="7">Cytochrome c-type biogenesis protein</fullName>
    </recommendedName>
</protein>
<dbReference type="Proteomes" id="UP000023435">
    <property type="component" value="Unassembled WGS sequence"/>
</dbReference>
<evidence type="ECO:0000256" key="3">
    <source>
        <dbReference type="ARBA" id="ARBA00022723"/>
    </source>
</evidence>
<dbReference type="GO" id="GO:0017004">
    <property type="term" value="P:cytochrome complex assembly"/>
    <property type="evidence" value="ECO:0007669"/>
    <property type="project" value="UniProtKB-KW"/>
</dbReference>
<comment type="caution">
    <text evidence="10">The sequence shown here is derived from an EMBL/GenBank/DDBJ whole genome shotgun (WGS) entry which is preliminary data.</text>
</comment>
<keyword evidence="7" id="KW-0472">Membrane</keyword>
<gene>
    <name evidence="10" type="ORF">AZ78_0723</name>
</gene>
<evidence type="ECO:0000256" key="5">
    <source>
        <dbReference type="ARBA" id="ARBA00022748"/>
    </source>
</evidence>
<keyword evidence="5" id="KW-0201">Cytochrome c-type biogenesis</keyword>
<dbReference type="FunFam" id="1.10.8.640:FF:000001">
    <property type="entry name" value="Cytochrome c-type biogenesis protein"/>
    <property type="match status" value="1"/>
</dbReference>
<dbReference type="CDD" id="cd16378">
    <property type="entry name" value="CcmH_N"/>
    <property type="match status" value="1"/>
</dbReference>
<keyword evidence="7" id="KW-0812">Transmembrane</keyword>
<dbReference type="GO" id="GO:0016829">
    <property type="term" value="F:lyase activity"/>
    <property type="evidence" value="ECO:0007669"/>
    <property type="project" value="UniProtKB-KW"/>
</dbReference>
<evidence type="ECO:0000256" key="1">
    <source>
        <dbReference type="ARBA" id="ARBA00010342"/>
    </source>
</evidence>
<dbReference type="Pfam" id="PF03918">
    <property type="entry name" value="CcmH"/>
    <property type="match status" value="1"/>
</dbReference>
<keyword evidence="6 7" id="KW-0408">Iron</keyword>
<proteinExistence type="inferred from homology"/>
<keyword evidence="3 7" id="KW-0479">Metal-binding</keyword>
<evidence type="ECO:0000313" key="10">
    <source>
        <dbReference type="EMBL" id="KWS03177.1"/>
    </source>
</evidence>
<feature type="transmembrane region" description="Helical" evidence="7">
    <location>
        <begin position="102"/>
        <end position="123"/>
    </location>
</feature>
<dbReference type="InterPro" id="IPR051263">
    <property type="entry name" value="C-type_cytochrome_biogenesis"/>
</dbReference>
<feature type="region of interest" description="Disordered" evidence="8">
    <location>
        <begin position="1"/>
        <end position="24"/>
    </location>
</feature>
<evidence type="ECO:0000256" key="2">
    <source>
        <dbReference type="ARBA" id="ARBA00022617"/>
    </source>
</evidence>
<accession>A0A108U5Z6</accession>
<dbReference type="InterPro" id="IPR038297">
    <property type="entry name" value="CcmH/CycL/NrfF/Ccl2_sf"/>
</dbReference>
<dbReference type="AlphaFoldDB" id="A0A108U5Z6"/>
<reference evidence="10 11" key="1">
    <citation type="journal article" date="2014" name="Genome Announc.">
        <title>Draft Genome Sequence of Lysobacter capsici AZ78, a Bacterium Antagonistic to Plant-Pathogenic Oomycetes.</title>
        <authorList>
            <person name="Puopolo G."/>
            <person name="Sonego P."/>
            <person name="Engelen K."/>
            <person name="Pertot I."/>
        </authorList>
    </citation>
    <scope>NUCLEOTIDE SEQUENCE [LARGE SCALE GENOMIC DNA]</scope>
    <source>
        <strain evidence="10 11">AZ78</strain>
    </source>
</reference>
<comment type="function">
    <text evidence="7">Possible subunit of a heme lyase.</text>
</comment>
<comment type="similarity">
    <text evidence="1 7">Belongs to the CcmH/CycL/Ccl2/NrfF family.</text>
</comment>
<keyword evidence="10" id="KW-0456">Lyase</keyword>
<keyword evidence="2 7" id="KW-0349">Heme</keyword>
<feature type="compositionally biased region" description="Low complexity" evidence="8">
    <location>
        <begin position="10"/>
        <end position="22"/>
    </location>
</feature>
<sequence>MLSLALTLTQPAQAQPANDPAPLSFTDSGEERRFHALVAELRCVMCQNQSLADSNAQIAHDLRREVLALIRQGKSDGEIKDFLVARYGEFVLYRPQVESKTWLLWFGPALLLLAGGFAVARIVHARSATARPADTRIDEEQEW</sequence>
<keyword evidence="7" id="KW-1133">Transmembrane helix</keyword>
<dbReference type="GO" id="GO:0046872">
    <property type="term" value="F:metal ion binding"/>
    <property type="evidence" value="ECO:0007669"/>
    <property type="project" value="UniProtKB-KW"/>
</dbReference>
<dbReference type="GO" id="GO:0005886">
    <property type="term" value="C:plasma membrane"/>
    <property type="evidence" value="ECO:0007669"/>
    <property type="project" value="TreeGrafter"/>
</dbReference>